<evidence type="ECO:0000259" key="6">
    <source>
        <dbReference type="Pfam" id="PF18029"/>
    </source>
</evidence>
<dbReference type="InterPro" id="IPR001533">
    <property type="entry name" value="Pterin_deHydtase"/>
</dbReference>
<dbReference type="AlphaFoldDB" id="A0A1Q2CRE0"/>
<accession>A0A1Q2CRE0</accession>
<dbReference type="Pfam" id="PF18029">
    <property type="entry name" value="Glyoxalase_6"/>
    <property type="match status" value="1"/>
</dbReference>
<dbReference type="InterPro" id="IPR041581">
    <property type="entry name" value="Glyoxalase_6"/>
</dbReference>
<dbReference type="STRING" id="1332264.BW730_15350"/>
<reference evidence="8" key="1">
    <citation type="submission" date="2017-02" db="EMBL/GenBank/DDBJ databases">
        <title>Tessaracoccus aquaemaris sp. nov., isolated from the intestine of a Korean rockfish, Sebastes schlegelii, in a marine aquaculture pond.</title>
        <authorList>
            <person name="Tak E.J."/>
            <person name="Bae J.-W."/>
        </authorList>
    </citation>
    <scope>NUCLEOTIDE SEQUENCE [LARGE SCALE GENOMIC DNA]</scope>
    <source>
        <strain evidence="8">NSG39</strain>
    </source>
</reference>
<evidence type="ECO:0000256" key="2">
    <source>
        <dbReference type="ARBA" id="ARBA00006472"/>
    </source>
</evidence>
<evidence type="ECO:0000256" key="1">
    <source>
        <dbReference type="ARBA" id="ARBA00001554"/>
    </source>
</evidence>
<dbReference type="RefSeq" id="WP_077687020.1">
    <property type="nucleotide sequence ID" value="NZ_CP019606.1"/>
</dbReference>
<dbReference type="PANTHER" id="PTHR12599">
    <property type="entry name" value="PTERIN-4-ALPHA-CARBINOLAMINE DEHYDRATASE"/>
    <property type="match status" value="1"/>
</dbReference>
<proteinExistence type="inferred from homology"/>
<sequence>MTRLTNPQILDAGLNDWRALLHHLSARFLTVDFETGAELVAAIARAADEAGHHPDVTLTYPSVAVLLTTHDEGGVTDKDIEMARVISALADERGVLADPASTQAVELALDTPDQAAIGEFWSVVLTGDPDNYVDDTVVDPLGRCPDLWFQDSEPHETPHQRFHLDITIPPEALEPRTEAALAAGGRVAWETPTFRVLEDAQGNRACLCWSEGRNQDSEPTHAAHALID</sequence>
<dbReference type="PANTHER" id="PTHR12599:SF0">
    <property type="entry name" value="PTERIN-4-ALPHA-CARBINOLAMINE DEHYDRATASE"/>
    <property type="match status" value="1"/>
</dbReference>
<dbReference type="Pfam" id="PF01329">
    <property type="entry name" value="Pterin_4a"/>
    <property type="match status" value="1"/>
</dbReference>
<dbReference type="SUPFAM" id="SSF55248">
    <property type="entry name" value="PCD-like"/>
    <property type="match status" value="1"/>
</dbReference>
<dbReference type="InterPro" id="IPR029068">
    <property type="entry name" value="Glyas_Bleomycin-R_OHBP_Dase"/>
</dbReference>
<dbReference type="KEGG" id="tes:BW730_15350"/>
<organism evidence="7 8">
    <name type="scientific">Tessaracoccus aquimaris</name>
    <dbReference type="NCBI Taxonomy" id="1332264"/>
    <lineage>
        <taxon>Bacteria</taxon>
        <taxon>Bacillati</taxon>
        <taxon>Actinomycetota</taxon>
        <taxon>Actinomycetes</taxon>
        <taxon>Propionibacteriales</taxon>
        <taxon>Propionibacteriaceae</taxon>
        <taxon>Tessaracoccus</taxon>
    </lineage>
</organism>
<dbReference type="InterPro" id="IPR036428">
    <property type="entry name" value="PCD_sf"/>
</dbReference>
<keyword evidence="8" id="KW-1185">Reference proteome</keyword>
<dbReference type="GO" id="GO:0008124">
    <property type="term" value="F:4-alpha-hydroxytetrahydrobiopterin dehydratase activity"/>
    <property type="evidence" value="ECO:0007669"/>
    <property type="project" value="UniProtKB-EC"/>
</dbReference>
<evidence type="ECO:0000313" key="8">
    <source>
        <dbReference type="Proteomes" id="UP000188145"/>
    </source>
</evidence>
<comment type="catalytic activity">
    <reaction evidence="1">
        <text>(4aS,6R)-4a-hydroxy-L-erythro-5,6,7,8-tetrahydrobiopterin = (6R)-L-erythro-6,7-dihydrobiopterin + H2O</text>
        <dbReference type="Rhea" id="RHEA:11920"/>
        <dbReference type="ChEBI" id="CHEBI:15377"/>
        <dbReference type="ChEBI" id="CHEBI:15642"/>
        <dbReference type="ChEBI" id="CHEBI:43120"/>
        <dbReference type="EC" id="4.2.1.96"/>
    </reaction>
</comment>
<gene>
    <name evidence="7" type="ORF">BW730_15350</name>
</gene>
<evidence type="ECO:0000256" key="3">
    <source>
        <dbReference type="ARBA" id="ARBA00013252"/>
    </source>
</evidence>
<name>A0A1Q2CRE0_9ACTN</name>
<feature type="domain" description="Glyoxalase-like" evidence="6">
    <location>
        <begin position="107"/>
        <end position="208"/>
    </location>
</feature>
<dbReference type="EC" id="4.2.1.96" evidence="3"/>
<dbReference type="CDD" id="cd00488">
    <property type="entry name" value="PCD_DCoH"/>
    <property type="match status" value="1"/>
</dbReference>
<dbReference type="Gene3D" id="3.10.180.10">
    <property type="entry name" value="2,3-Dihydroxybiphenyl 1,2-Dioxygenase, domain 1"/>
    <property type="match status" value="1"/>
</dbReference>
<dbReference type="OrthoDB" id="15077at2"/>
<dbReference type="EMBL" id="CP019606">
    <property type="protein sequence ID" value="AQP48674.1"/>
    <property type="molecule type" value="Genomic_DNA"/>
</dbReference>
<keyword evidence="5" id="KW-0456">Lyase</keyword>
<evidence type="ECO:0000256" key="4">
    <source>
        <dbReference type="ARBA" id="ARBA00021735"/>
    </source>
</evidence>
<dbReference type="Proteomes" id="UP000188145">
    <property type="component" value="Chromosome"/>
</dbReference>
<comment type="similarity">
    <text evidence="2">Belongs to the pterin-4-alpha-carbinolamine dehydratase family.</text>
</comment>
<dbReference type="GO" id="GO:0006729">
    <property type="term" value="P:tetrahydrobiopterin biosynthetic process"/>
    <property type="evidence" value="ECO:0007669"/>
    <property type="project" value="InterPro"/>
</dbReference>
<protein>
    <recommendedName>
        <fullName evidence="4">Putative pterin-4-alpha-carbinolamine dehydratase</fullName>
        <ecNumber evidence="3">4.2.1.96</ecNumber>
    </recommendedName>
</protein>
<dbReference type="Gene3D" id="3.30.1360.20">
    <property type="entry name" value="Transcriptional coactivator/pterin dehydratase"/>
    <property type="match status" value="1"/>
</dbReference>
<evidence type="ECO:0000313" key="7">
    <source>
        <dbReference type="EMBL" id="AQP48674.1"/>
    </source>
</evidence>
<evidence type="ECO:0000256" key="5">
    <source>
        <dbReference type="ARBA" id="ARBA00023239"/>
    </source>
</evidence>